<sequence length="149" mass="15734">MRQTALIAIPALCAGLLAAGCDRLPRDAAGTSERIEQTGMVRVAVLPATPDAAPALALLRRYAARHGASLSPVSLHGEHALHALEEGRVDVVVGHLAKDSPWKTDVALSRAIAGDEPRDGRRPVLRLARRNGENALILATDRAIAAVHK</sequence>
<dbReference type="AlphaFoldDB" id="A0A2W5KZW0"/>
<comment type="caution">
    <text evidence="1">The sequence shown here is derived from an EMBL/GenBank/DDBJ whole genome shotgun (WGS) entry which is preliminary data.</text>
</comment>
<dbReference type="PROSITE" id="PS51257">
    <property type="entry name" value="PROKAR_LIPOPROTEIN"/>
    <property type="match status" value="1"/>
</dbReference>
<dbReference type="EMBL" id="QFPJ01000026">
    <property type="protein sequence ID" value="PZQ21619.1"/>
    <property type="molecule type" value="Genomic_DNA"/>
</dbReference>
<accession>A0A2W5KZW0</accession>
<name>A0A2W5KZW0_SPHMC</name>
<proteinExistence type="predicted"/>
<evidence type="ECO:0000313" key="1">
    <source>
        <dbReference type="EMBL" id="PZQ21619.1"/>
    </source>
</evidence>
<gene>
    <name evidence="1" type="ORF">DI569_11320</name>
</gene>
<dbReference type="Proteomes" id="UP000248597">
    <property type="component" value="Unassembled WGS sequence"/>
</dbReference>
<reference evidence="1 2" key="1">
    <citation type="submission" date="2017-08" db="EMBL/GenBank/DDBJ databases">
        <title>Infants hospitalized years apart are colonized by the same room-sourced microbial strains.</title>
        <authorList>
            <person name="Brooks B."/>
            <person name="Olm M.R."/>
            <person name="Firek B.A."/>
            <person name="Baker R."/>
            <person name="Thomas B.C."/>
            <person name="Morowitz M.J."/>
            <person name="Banfield J.F."/>
        </authorList>
    </citation>
    <scope>NUCLEOTIDE SEQUENCE [LARGE SCALE GENOMIC DNA]</scope>
    <source>
        <strain evidence="1">S2_005_003_R2_47</strain>
    </source>
</reference>
<organism evidence="1 2">
    <name type="scientific">Sphingopyxis macrogoltabida</name>
    <name type="common">Sphingomonas macrogoltabidus</name>
    <dbReference type="NCBI Taxonomy" id="33050"/>
    <lineage>
        <taxon>Bacteria</taxon>
        <taxon>Pseudomonadati</taxon>
        <taxon>Pseudomonadota</taxon>
        <taxon>Alphaproteobacteria</taxon>
        <taxon>Sphingomonadales</taxon>
        <taxon>Sphingomonadaceae</taxon>
        <taxon>Sphingopyxis</taxon>
    </lineage>
</organism>
<evidence type="ECO:0008006" key="3">
    <source>
        <dbReference type="Google" id="ProtNLM"/>
    </source>
</evidence>
<protein>
    <recommendedName>
        <fullName evidence="3">ABC transporter substrate-binding protein</fullName>
    </recommendedName>
</protein>
<evidence type="ECO:0000313" key="2">
    <source>
        <dbReference type="Proteomes" id="UP000248597"/>
    </source>
</evidence>